<dbReference type="EMBL" id="ML977521">
    <property type="protein sequence ID" value="KAF2124094.1"/>
    <property type="molecule type" value="Genomic_DNA"/>
</dbReference>
<dbReference type="RefSeq" id="XP_033518487.1">
    <property type="nucleotide sequence ID" value="XM_033671006.1"/>
</dbReference>
<accession>A0A6A5ZYX6</accession>
<reference evidence="2" key="1">
    <citation type="journal article" date="2020" name="Stud. Mycol.">
        <title>101 Dothideomycetes genomes: a test case for predicting lifestyles and emergence of pathogens.</title>
        <authorList>
            <person name="Haridas S."/>
            <person name="Albert R."/>
            <person name="Binder M."/>
            <person name="Bloem J."/>
            <person name="Labutti K."/>
            <person name="Salamov A."/>
            <person name="Andreopoulos B."/>
            <person name="Baker S."/>
            <person name="Barry K."/>
            <person name="Bills G."/>
            <person name="Bluhm B."/>
            <person name="Cannon C."/>
            <person name="Castanera R."/>
            <person name="Culley D."/>
            <person name="Daum C."/>
            <person name="Ezra D."/>
            <person name="Gonzalez J."/>
            <person name="Henrissat B."/>
            <person name="Kuo A."/>
            <person name="Liang C."/>
            <person name="Lipzen A."/>
            <person name="Lutzoni F."/>
            <person name="Magnuson J."/>
            <person name="Mondo S."/>
            <person name="Nolan M."/>
            <person name="Ohm R."/>
            <person name="Pangilinan J."/>
            <person name="Park H.-J."/>
            <person name="Ramirez L."/>
            <person name="Alfaro M."/>
            <person name="Sun H."/>
            <person name="Tritt A."/>
            <person name="Yoshinaga Y."/>
            <person name="Zwiers L.-H."/>
            <person name="Turgeon B."/>
            <person name="Goodwin S."/>
            <person name="Spatafora J."/>
            <person name="Crous P."/>
            <person name="Grigoriev I."/>
        </authorList>
    </citation>
    <scope>NUCLEOTIDE SEQUENCE</scope>
    <source>
        <strain evidence="2">CBS 119687</strain>
    </source>
</reference>
<sequence length="378" mass="41758">MTAMHTKYSFPPTRNKNEGARRWLQRAFRRPAVRQAESSEGDGWLRRRMSLKRPQTAPNPSTAPTVPSSSIHVERISTCFRGQPPPRPPRPDADVMRDINAWLDTSTSMPSPPLMSGLPYWRAGTAVCPGESVDFQYAVPIVRKPDAEKLSTSPSQQMKSLCHGAKMMQVRMPSLLRSLSQHTAVRKQMKRRSSSMPLLAIAYTETQQAAPPMVLTRSRSSRPPARRPTSKASTEMRELLSAGQNSLEHLPVRHGSRASARFGQTESNTERRINAVLGHAARSGNSTRPSTAGAHASGEDSMCDLSDAPTYSSGPPPPSYRSHAASMLSTSSFGCVDGMNPAQRQISQQQAAHRHGVRRKLKKFARAHFTTCTREREV</sequence>
<evidence type="ECO:0000313" key="3">
    <source>
        <dbReference type="Proteomes" id="UP000799771"/>
    </source>
</evidence>
<dbReference type="GeneID" id="54411438"/>
<organism evidence="2 3">
    <name type="scientific">Dothidotthia symphoricarpi CBS 119687</name>
    <dbReference type="NCBI Taxonomy" id="1392245"/>
    <lineage>
        <taxon>Eukaryota</taxon>
        <taxon>Fungi</taxon>
        <taxon>Dikarya</taxon>
        <taxon>Ascomycota</taxon>
        <taxon>Pezizomycotina</taxon>
        <taxon>Dothideomycetes</taxon>
        <taxon>Pleosporomycetidae</taxon>
        <taxon>Pleosporales</taxon>
        <taxon>Dothidotthiaceae</taxon>
        <taxon>Dothidotthia</taxon>
    </lineage>
</organism>
<evidence type="ECO:0000256" key="1">
    <source>
        <dbReference type="SAM" id="MobiDB-lite"/>
    </source>
</evidence>
<feature type="region of interest" description="Disordered" evidence="1">
    <location>
        <begin position="1"/>
        <end position="71"/>
    </location>
</feature>
<feature type="compositionally biased region" description="Polar residues" evidence="1">
    <location>
        <begin position="56"/>
        <end position="71"/>
    </location>
</feature>
<proteinExistence type="predicted"/>
<feature type="compositionally biased region" description="Basic residues" evidence="1">
    <location>
        <begin position="23"/>
        <end position="32"/>
    </location>
</feature>
<evidence type="ECO:0000313" key="2">
    <source>
        <dbReference type="EMBL" id="KAF2124094.1"/>
    </source>
</evidence>
<protein>
    <submittedName>
        <fullName evidence="2">Uncharacterized protein</fullName>
    </submittedName>
</protein>
<feature type="region of interest" description="Disordered" evidence="1">
    <location>
        <begin position="210"/>
        <end position="324"/>
    </location>
</feature>
<dbReference type="AlphaFoldDB" id="A0A6A5ZYX6"/>
<keyword evidence="3" id="KW-1185">Reference proteome</keyword>
<dbReference type="OrthoDB" id="3935253at2759"/>
<gene>
    <name evidence="2" type="ORF">P153DRAFT_391130</name>
</gene>
<dbReference type="Proteomes" id="UP000799771">
    <property type="component" value="Unassembled WGS sequence"/>
</dbReference>
<name>A0A6A5ZYX6_9PLEO</name>